<dbReference type="EC" id="2.1.1.-" evidence="4"/>
<dbReference type="Proteomes" id="UP000590068">
    <property type="component" value="Unassembled WGS sequence"/>
</dbReference>
<proteinExistence type="inferred from homology"/>
<dbReference type="PANTHER" id="PTHR43619">
    <property type="entry name" value="S-ADENOSYL-L-METHIONINE-DEPENDENT METHYLTRANSFERASE YKTD-RELATED"/>
    <property type="match status" value="1"/>
</dbReference>
<dbReference type="SUPFAM" id="SSF53335">
    <property type="entry name" value="S-adenosyl-L-methionine-dependent methyltransferases"/>
    <property type="match status" value="1"/>
</dbReference>
<dbReference type="GO" id="GO:0008168">
    <property type="term" value="F:methyltransferase activity"/>
    <property type="evidence" value="ECO:0007669"/>
    <property type="project" value="UniProtKB-KW"/>
</dbReference>
<name>A0ABX1UBN9_9VIBR</name>
<dbReference type="InterPro" id="IPR029063">
    <property type="entry name" value="SAM-dependent_MTases_sf"/>
</dbReference>
<evidence type="ECO:0000256" key="2">
    <source>
        <dbReference type="ARBA" id="ARBA00022603"/>
    </source>
</evidence>
<reference evidence="5 6" key="1">
    <citation type="submission" date="2020-04" db="EMBL/GenBank/DDBJ databases">
        <title>WGS-Seq of Vibrio isolated by the O'Toole Lab.</title>
        <authorList>
            <person name="Mckone K.P."/>
            <person name="Whitaker R."/>
            <person name="Sevigney J.L."/>
            <person name="Herring J.B."/>
            <person name="O'Toole G."/>
        </authorList>
    </citation>
    <scope>NUCLEOTIDE SEQUENCE [LARGE SCALE GENOMIC DNA]</scope>
    <source>
        <strain evidence="5 6">BS_02</strain>
    </source>
</reference>
<dbReference type="PANTHER" id="PTHR43619:SF2">
    <property type="entry name" value="S-ADENOSYL-L-METHIONINE-DEPENDENT METHYLTRANSFERASES SUPERFAMILY PROTEIN"/>
    <property type="match status" value="1"/>
</dbReference>
<keyword evidence="6" id="KW-1185">Reference proteome</keyword>
<dbReference type="EMBL" id="JABCJR010000053">
    <property type="protein sequence ID" value="NMR71831.1"/>
    <property type="molecule type" value="Genomic_DNA"/>
</dbReference>
<dbReference type="RefSeq" id="WP_102443406.1">
    <property type="nucleotide sequence ID" value="NZ_JABBXC010000054.1"/>
</dbReference>
<gene>
    <name evidence="5" type="ORF">HJ568_18060</name>
</gene>
<dbReference type="InterPro" id="IPR007213">
    <property type="entry name" value="Ppm1/Ppm2/Tcmp"/>
</dbReference>
<comment type="caution">
    <text evidence="5">The sequence shown here is derived from an EMBL/GenBank/DDBJ whole genome shotgun (WGS) entry which is preliminary data.</text>
</comment>
<comment type="similarity">
    <text evidence="1 4">Belongs to the UPF0677 family.</text>
</comment>
<protein>
    <recommendedName>
        <fullName evidence="4">S-adenosyl-L-methionine-dependent methyltransferase</fullName>
        <ecNumber evidence="4">2.1.1.-</ecNumber>
    </recommendedName>
</protein>
<keyword evidence="4" id="KW-0949">S-adenosyl-L-methionine</keyword>
<keyword evidence="2 4" id="KW-0489">Methyltransferase</keyword>
<dbReference type="Gene3D" id="3.40.50.150">
    <property type="entry name" value="Vaccinia Virus protein VP39"/>
    <property type="match status" value="1"/>
</dbReference>
<dbReference type="Pfam" id="PF04072">
    <property type="entry name" value="LCM"/>
    <property type="match status" value="1"/>
</dbReference>
<evidence type="ECO:0000256" key="3">
    <source>
        <dbReference type="ARBA" id="ARBA00022679"/>
    </source>
</evidence>
<dbReference type="GO" id="GO:0032259">
    <property type="term" value="P:methylation"/>
    <property type="evidence" value="ECO:0007669"/>
    <property type="project" value="UniProtKB-KW"/>
</dbReference>
<evidence type="ECO:0000313" key="6">
    <source>
        <dbReference type="Proteomes" id="UP000590068"/>
    </source>
</evidence>
<evidence type="ECO:0000313" key="5">
    <source>
        <dbReference type="EMBL" id="NMR71831.1"/>
    </source>
</evidence>
<dbReference type="NCBIfam" id="TIGR00027">
    <property type="entry name" value="mthyl_TIGR00027"/>
    <property type="match status" value="1"/>
</dbReference>
<sequence length="303" mass="34391">MSRSFFRKDATAQGVAKQRLIESLAKPDKRIINDPYADRFVWGESLIKLMGHEFSVWVTRQFAPGFHEHLICRTRYIDDVVEESAANGAEQYVILGAGYDLRAHRLHLPTDIKTFEVDQAEVQQRKRSKLPSSLANSKNVTYVSMDFNQQSLSQQLLDAGFDQSKSTVFTLEGVSQYITREALSSTLQELTTLIQDADSTFVMSYVDKRLDEDPKSCFGKGYPNAVKRAESVRRLSAKFGEPWISLYSAQELQQLLLDNGFVLTDNKTIAELNSEYFTPVGRTVPEDQIFKLEHFVVAKSPEV</sequence>
<keyword evidence="3" id="KW-0808">Transferase</keyword>
<evidence type="ECO:0000256" key="1">
    <source>
        <dbReference type="ARBA" id="ARBA00008138"/>
    </source>
</evidence>
<organism evidence="5 6">
    <name type="scientific">Vibrio breoganii</name>
    <dbReference type="NCBI Taxonomy" id="553239"/>
    <lineage>
        <taxon>Bacteria</taxon>
        <taxon>Pseudomonadati</taxon>
        <taxon>Pseudomonadota</taxon>
        <taxon>Gammaproteobacteria</taxon>
        <taxon>Vibrionales</taxon>
        <taxon>Vibrionaceae</taxon>
        <taxon>Vibrio</taxon>
    </lineage>
</organism>
<accession>A0ABX1UBN9</accession>
<dbReference type="InterPro" id="IPR011610">
    <property type="entry name" value="SAM_mthyl_Trfase_ML2640-like"/>
</dbReference>
<evidence type="ECO:0000256" key="4">
    <source>
        <dbReference type="RuleBase" id="RU362030"/>
    </source>
</evidence>
<comment type="function">
    <text evidence="4">Exhibits S-adenosyl-L-methionine-dependent methyltransferase activity.</text>
</comment>